<dbReference type="InterPro" id="IPR022062">
    <property type="entry name" value="DUF3618"/>
</dbReference>
<feature type="compositionally biased region" description="Polar residues" evidence="1">
    <location>
        <begin position="290"/>
        <end position="301"/>
    </location>
</feature>
<feature type="compositionally biased region" description="Basic and acidic residues" evidence="1">
    <location>
        <begin position="264"/>
        <end position="273"/>
    </location>
</feature>
<organism evidence="2 3">
    <name type="scientific">Nitrosococcus wardiae</name>
    <dbReference type="NCBI Taxonomy" id="1814290"/>
    <lineage>
        <taxon>Bacteria</taxon>
        <taxon>Pseudomonadati</taxon>
        <taxon>Pseudomonadota</taxon>
        <taxon>Gammaproteobacteria</taxon>
        <taxon>Chromatiales</taxon>
        <taxon>Chromatiaceae</taxon>
        <taxon>Nitrosococcus</taxon>
    </lineage>
</organism>
<evidence type="ECO:0000313" key="2">
    <source>
        <dbReference type="EMBL" id="QBQ55754.1"/>
    </source>
</evidence>
<reference evidence="2 3" key="1">
    <citation type="submission" date="2019-03" db="EMBL/GenBank/DDBJ databases">
        <title>The genome sequence of Nitrosococcus wardiae strain D1FHST reveals the archetypal metabolic capacity of ammonia-oxidizing Gammaproteobacteria.</title>
        <authorList>
            <person name="Wang L."/>
            <person name="Lim C.K."/>
            <person name="Hanson T.E."/>
            <person name="Dang H."/>
            <person name="Klotz M.G."/>
        </authorList>
    </citation>
    <scope>NUCLEOTIDE SEQUENCE [LARGE SCALE GENOMIC DNA]</scope>
    <source>
        <strain evidence="2 3">D1FHS</strain>
    </source>
</reference>
<proteinExistence type="predicted"/>
<evidence type="ECO:0000256" key="1">
    <source>
        <dbReference type="SAM" id="MobiDB-lite"/>
    </source>
</evidence>
<feature type="region of interest" description="Disordered" evidence="1">
    <location>
        <begin position="101"/>
        <end position="155"/>
    </location>
</feature>
<feature type="compositionally biased region" description="Basic and acidic residues" evidence="1">
    <location>
        <begin position="306"/>
        <end position="319"/>
    </location>
</feature>
<gene>
    <name evidence="2" type="ORF">E3U44_15470</name>
</gene>
<keyword evidence="3" id="KW-1185">Reference proteome</keyword>
<dbReference type="RefSeq" id="WP_134359011.1">
    <property type="nucleotide sequence ID" value="NZ_CP038033.1"/>
</dbReference>
<feature type="region of interest" description="Disordered" evidence="1">
    <location>
        <begin position="264"/>
        <end position="331"/>
    </location>
</feature>
<dbReference type="OrthoDB" id="6065071at2"/>
<feature type="compositionally biased region" description="Basic and acidic residues" evidence="1">
    <location>
        <begin position="145"/>
        <end position="155"/>
    </location>
</feature>
<dbReference type="Proteomes" id="UP000294325">
    <property type="component" value="Chromosome"/>
</dbReference>
<dbReference type="EMBL" id="CP038033">
    <property type="protein sequence ID" value="QBQ55754.1"/>
    <property type="molecule type" value="Genomic_DNA"/>
</dbReference>
<accession>A0A4P7C2L2</accession>
<name>A0A4P7C2L2_9GAMM</name>
<dbReference type="KEGG" id="nwr:E3U44_15470"/>
<feature type="region of interest" description="Disordered" evidence="1">
    <location>
        <begin position="1"/>
        <end position="20"/>
    </location>
</feature>
<dbReference type="Gene3D" id="6.10.140.1430">
    <property type="match status" value="1"/>
</dbReference>
<evidence type="ECO:0000313" key="3">
    <source>
        <dbReference type="Proteomes" id="UP000294325"/>
    </source>
</evidence>
<dbReference type="Pfam" id="PF12277">
    <property type="entry name" value="DUF3618"/>
    <property type="match status" value="1"/>
</dbReference>
<dbReference type="AlphaFoldDB" id="A0A4P7C2L2"/>
<feature type="compositionally biased region" description="Polar residues" evidence="1">
    <location>
        <begin position="113"/>
        <end position="123"/>
    </location>
</feature>
<protein>
    <submittedName>
        <fullName evidence="2">DUF3618 domain-containing protein</fullName>
    </submittedName>
</protein>
<sequence length="331" mass="36137">MKHTEYPYQSTTYEDKSPEEIEREINETRAELTHTLHALERKFSPGQWVDQTLGYFRGAGEESGEFATNLGRSIKHNPLPVTLLGVGLGWLMLAGSERPERRYSRTYGESGVIPSTSGGTTARTHGEAIVTPSGAPATSTTESGGGRKEQVRQTAHEARERAEHLVHEARERMGETAHRARERAGHMAHGAREQMGEVTEAAHYQAERARQGFNHMLYEQPLVLGAVGIILGAALGAALPPTRKEDAWMGRKRDEALERAEAMGKEGLHKAEQVAEAAQKAAREEAERQNLTPSQVKQKSGQVAEAAREAAKEEAKHQDLGGASSSPSGRP</sequence>